<evidence type="ECO:0000313" key="2">
    <source>
        <dbReference type="EMBL" id="BBJ32439.1"/>
    </source>
</evidence>
<dbReference type="SMART" id="SM00530">
    <property type="entry name" value="HTH_XRE"/>
    <property type="match status" value="2"/>
</dbReference>
<evidence type="ECO:0000313" key="4">
    <source>
        <dbReference type="Proteomes" id="UP000321183"/>
    </source>
</evidence>
<accession>A0A510GE72</accession>
<dbReference type="AlphaFoldDB" id="A0A510GE72"/>
<proteinExistence type="predicted"/>
<sequence length="165" mass="19085">MKLSIPIQKFLKKNLIKLGLKRKDFAQKINMTYPTVTRLINASRNNPEFMTIITLADFFHCSIDEVIGRKQYILCNAQQQQFLQLPLHKVQKNLISFIKNKLVLEKITAYQLAKKLKLGETVIHDFIKDGSNINILSSPVIIKLANYYCISLDIMINRTLVSNEF</sequence>
<gene>
    <name evidence="2" type="ORF">RAS_p350</name>
    <name evidence="3" type="ORF">RAS_p420</name>
</gene>
<geneLocation type="plasmid" evidence="2 4">
    <name>pRA1</name>
</geneLocation>
<name>A0A510GE72_9RICK</name>
<dbReference type="RefSeq" id="WP_010424105.1">
    <property type="nucleotide sequence ID" value="NZ_AP019564.1"/>
</dbReference>
<reference evidence="2 4" key="1">
    <citation type="submission" date="2019-04" db="EMBL/GenBank/DDBJ databases">
        <title>Draft genome sequence of Rickettsia asiatica Maytaro1284.</title>
        <authorList>
            <person name="Thu M."/>
            <person name="Qiu Y."/>
            <person name="Nakao R."/>
        </authorList>
    </citation>
    <scope>NUCLEOTIDE SEQUENCE [LARGE SCALE GENOMIC DNA]</scope>
    <source>
        <strain evidence="2 4">Maytaro1284</strain>
        <plasmid evidence="2 4">pRA1</plasmid>
    </source>
</reference>
<organism evidence="2 4">
    <name type="scientific">Rickettsia asiatica</name>
    <dbReference type="NCBI Taxonomy" id="238800"/>
    <lineage>
        <taxon>Bacteria</taxon>
        <taxon>Pseudomonadati</taxon>
        <taxon>Pseudomonadota</taxon>
        <taxon>Alphaproteobacteria</taxon>
        <taxon>Rickettsiales</taxon>
        <taxon>Rickettsiaceae</taxon>
        <taxon>Rickettsieae</taxon>
        <taxon>Rickettsia</taxon>
        <taxon>spotted fever group</taxon>
    </lineage>
</organism>
<dbReference type="CDD" id="cd00093">
    <property type="entry name" value="HTH_XRE"/>
    <property type="match status" value="1"/>
</dbReference>
<dbReference type="Gene3D" id="1.10.260.40">
    <property type="entry name" value="lambda repressor-like DNA-binding domains"/>
    <property type="match status" value="1"/>
</dbReference>
<dbReference type="PROSITE" id="PS50943">
    <property type="entry name" value="HTH_CROC1"/>
    <property type="match status" value="1"/>
</dbReference>
<dbReference type="GO" id="GO:0003677">
    <property type="term" value="F:DNA binding"/>
    <property type="evidence" value="ECO:0007669"/>
    <property type="project" value="InterPro"/>
</dbReference>
<dbReference type="Proteomes" id="UP000321183">
    <property type="component" value="Plasmid pRA1"/>
</dbReference>
<evidence type="ECO:0000259" key="1">
    <source>
        <dbReference type="PROSITE" id="PS50943"/>
    </source>
</evidence>
<dbReference type="EMBL" id="AP019564">
    <property type="protein sequence ID" value="BBJ32439.1"/>
    <property type="molecule type" value="Genomic_DNA"/>
</dbReference>
<keyword evidence="2" id="KW-0614">Plasmid</keyword>
<dbReference type="KEGG" id="ras:RAS_p420"/>
<dbReference type="InterPro" id="IPR001387">
    <property type="entry name" value="Cro/C1-type_HTH"/>
</dbReference>
<evidence type="ECO:0000313" key="3">
    <source>
        <dbReference type="EMBL" id="BBJ32446.1"/>
    </source>
</evidence>
<protein>
    <recommendedName>
        <fullName evidence="1">HTH cro/C1-type domain-containing protein</fullName>
    </recommendedName>
</protein>
<dbReference type="Pfam" id="PF01381">
    <property type="entry name" value="HTH_3"/>
    <property type="match status" value="1"/>
</dbReference>
<dbReference type="EMBL" id="AP019564">
    <property type="protein sequence ID" value="BBJ32446.1"/>
    <property type="molecule type" value="Genomic_DNA"/>
</dbReference>
<dbReference type="SUPFAM" id="SSF47413">
    <property type="entry name" value="lambda repressor-like DNA-binding domains"/>
    <property type="match status" value="1"/>
</dbReference>
<feature type="domain" description="HTH cro/C1-type" evidence="1">
    <location>
        <begin position="11"/>
        <end position="66"/>
    </location>
</feature>
<keyword evidence="4" id="KW-1185">Reference proteome</keyword>
<dbReference type="KEGG" id="ras:RAS_p350"/>
<dbReference type="InterPro" id="IPR010982">
    <property type="entry name" value="Lambda_DNA-bd_dom_sf"/>
</dbReference>